<comment type="caution">
    <text evidence="1">The sequence shown here is derived from an EMBL/GenBank/DDBJ whole genome shotgun (WGS) entry which is preliminary data.</text>
</comment>
<organism evidence="1 2">
    <name type="scientific">Hyphomonas pacifica</name>
    <dbReference type="NCBI Taxonomy" id="1280941"/>
    <lineage>
        <taxon>Bacteria</taxon>
        <taxon>Pseudomonadati</taxon>
        <taxon>Pseudomonadota</taxon>
        <taxon>Alphaproteobacteria</taxon>
        <taxon>Hyphomonadales</taxon>
        <taxon>Hyphomonadaceae</taxon>
        <taxon>Hyphomonas</taxon>
    </lineage>
</organism>
<accession>A0A8B2PPR2</accession>
<dbReference type="AlphaFoldDB" id="A0A8B2PPR2"/>
<protein>
    <submittedName>
        <fullName evidence="1">Uncharacterized protein</fullName>
    </submittedName>
</protein>
<sequence>MSCIVNLAEHTIQTVQHLHIPEPDHGPSLCFKKSRALRVPGYVRFRTVAIAIQFHDKHQVKAGKVCIIWAYGMLAAKLPTIELAIAKARPDQPFCKRLVTP</sequence>
<dbReference type="EMBL" id="AWFB01000023">
    <property type="protein sequence ID" value="RAN33263.1"/>
    <property type="molecule type" value="Genomic_DNA"/>
</dbReference>
<gene>
    <name evidence="1" type="ORF">HY3_02620</name>
</gene>
<reference evidence="1 2" key="1">
    <citation type="submission" date="2013-04" db="EMBL/GenBank/DDBJ databases">
        <title>Hyphomonas sp. T24B3 Genome Sequencing.</title>
        <authorList>
            <person name="Lai Q."/>
            <person name="Shao Z."/>
        </authorList>
    </citation>
    <scope>NUCLEOTIDE SEQUENCE [LARGE SCALE GENOMIC DNA]</scope>
    <source>
        <strain evidence="1 2">T24B3</strain>
    </source>
</reference>
<name>A0A8B2PPR2_9PROT</name>
<keyword evidence="2" id="KW-1185">Reference proteome</keyword>
<evidence type="ECO:0000313" key="2">
    <source>
        <dbReference type="Proteomes" id="UP000249123"/>
    </source>
</evidence>
<dbReference type="Proteomes" id="UP000249123">
    <property type="component" value="Unassembled WGS sequence"/>
</dbReference>
<evidence type="ECO:0000313" key="1">
    <source>
        <dbReference type="EMBL" id="RAN33263.1"/>
    </source>
</evidence>
<proteinExistence type="predicted"/>